<reference evidence="1 2" key="1">
    <citation type="submission" date="2024-05" db="EMBL/GenBank/DDBJ databases">
        <title>Haplotype-resolved chromosome-level genome assembly of Huyou (Citrus changshanensis).</title>
        <authorList>
            <person name="Miao C."/>
            <person name="Chen W."/>
            <person name="Wu Y."/>
            <person name="Wang L."/>
            <person name="Zhao S."/>
            <person name="Grierson D."/>
            <person name="Xu C."/>
            <person name="Chen K."/>
        </authorList>
    </citation>
    <scope>NUCLEOTIDE SEQUENCE [LARGE SCALE GENOMIC DNA]</scope>
    <source>
        <strain evidence="1">01-14</strain>
        <tissue evidence="1">Leaf</tissue>
    </source>
</reference>
<dbReference type="Proteomes" id="UP001428341">
    <property type="component" value="Unassembled WGS sequence"/>
</dbReference>
<evidence type="ECO:0000313" key="1">
    <source>
        <dbReference type="EMBL" id="KAK9202593.1"/>
    </source>
</evidence>
<dbReference type="AlphaFoldDB" id="A0AAP0QLH7"/>
<organism evidence="1 2">
    <name type="scientific">Citrus x changshan-huyou</name>
    <dbReference type="NCBI Taxonomy" id="2935761"/>
    <lineage>
        <taxon>Eukaryota</taxon>
        <taxon>Viridiplantae</taxon>
        <taxon>Streptophyta</taxon>
        <taxon>Embryophyta</taxon>
        <taxon>Tracheophyta</taxon>
        <taxon>Spermatophyta</taxon>
        <taxon>Magnoliopsida</taxon>
        <taxon>eudicotyledons</taxon>
        <taxon>Gunneridae</taxon>
        <taxon>Pentapetalae</taxon>
        <taxon>rosids</taxon>
        <taxon>malvids</taxon>
        <taxon>Sapindales</taxon>
        <taxon>Rutaceae</taxon>
        <taxon>Aurantioideae</taxon>
        <taxon>Citrus</taxon>
    </lineage>
</organism>
<evidence type="ECO:0000313" key="2">
    <source>
        <dbReference type="Proteomes" id="UP001428341"/>
    </source>
</evidence>
<accession>A0AAP0QLH7</accession>
<gene>
    <name evidence="1" type="ORF">WN944_017805</name>
</gene>
<dbReference type="PANTHER" id="PTHR48150">
    <property type="entry name" value="CYTOCHROME C OXIDASE-ASSEMBLY FACTOR COX23, MITOCHONDRIAL"/>
    <property type="match status" value="1"/>
</dbReference>
<protein>
    <submittedName>
        <fullName evidence="1">Uncharacterized protein</fullName>
    </submittedName>
</protein>
<name>A0AAP0QLH7_9ROSI</name>
<keyword evidence="2" id="KW-1185">Reference proteome</keyword>
<dbReference type="PANTHER" id="PTHR48150:SF1">
    <property type="entry name" value="COX19 FAMILY PROTEIN (CHCH MOTIF)"/>
    <property type="match status" value="1"/>
</dbReference>
<comment type="caution">
    <text evidence="1">The sequence shown here is derived from an EMBL/GenBank/DDBJ whole genome shotgun (WGS) entry which is preliminary data.</text>
</comment>
<proteinExistence type="predicted"/>
<sequence length="148" mass="16318">MASGPATDTPPYASAARISDSQCYPQYTASLKSRSCLEASHFALLEHKHGGVQNAFLIGLSNYLTAHNLKVPFQVWKNLVQTRVNVKNILMFIKNARKRRGKLGWNAIEAGPSSHELLPGDPSPLYPTIVSNWLNFELIWSGDPSLVA</sequence>
<dbReference type="EMBL" id="JBCGBO010000005">
    <property type="protein sequence ID" value="KAK9202593.1"/>
    <property type="molecule type" value="Genomic_DNA"/>
</dbReference>